<comment type="caution">
    <text evidence="8">The sequence shown here is derived from an EMBL/GenBank/DDBJ whole genome shotgun (WGS) entry which is preliminary data.</text>
</comment>
<dbReference type="PANTHER" id="PTHR12968">
    <property type="entry name" value="B9 DOMAIN-CONTAINING"/>
    <property type="match status" value="1"/>
</dbReference>
<evidence type="ECO:0000313" key="9">
    <source>
        <dbReference type="Proteomes" id="UP001367676"/>
    </source>
</evidence>
<dbReference type="PANTHER" id="PTHR12968:SF1">
    <property type="entry name" value="B9 DOMAIN-CONTAINING PROTEIN 1"/>
    <property type="match status" value="1"/>
</dbReference>
<evidence type="ECO:0000256" key="2">
    <source>
        <dbReference type="ARBA" id="ARBA00022490"/>
    </source>
</evidence>
<organism evidence="8 9">
    <name type="scientific">Parthenolecanium corni</name>
    <dbReference type="NCBI Taxonomy" id="536013"/>
    <lineage>
        <taxon>Eukaryota</taxon>
        <taxon>Metazoa</taxon>
        <taxon>Ecdysozoa</taxon>
        <taxon>Arthropoda</taxon>
        <taxon>Hexapoda</taxon>
        <taxon>Insecta</taxon>
        <taxon>Pterygota</taxon>
        <taxon>Neoptera</taxon>
        <taxon>Paraneoptera</taxon>
        <taxon>Hemiptera</taxon>
        <taxon>Sternorrhyncha</taxon>
        <taxon>Coccoidea</taxon>
        <taxon>Coccidae</taxon>
        <taxon>Parthenolecanium</taxon>
    </lineage>
</organism>
<comment type="similarity">
    <text evidence="6">Belongs to the B9D family.</text>
</comment>
<dbReference type="PROSITE" id="PS51381">
    <property type="entry name" value="C2_B9"/>
    <property type="match status" value="1"/>
</dbReference>
<evidence type="ECO:0000256" key="7">
    <source>
        <dbReference type="ARBA" id="ARBA00039274"/>
    </source>
</evidence>
<evidence type="ECO:0000256" key="1">
    <source>
        <dbReference type="ARBA" id="ARBA00004120"/>
    </source>
</evidence>
<dbReference type="InterPro" id="IPR010796">
    <property type="entry name" value="C2_B9-type_dom"/>
</dbReference>
<keyword evidence="2" id="KW-0963">Cytoplasm</keyword>
<evidence type="ECO:0000256" key="3">
    <source>
        <dbReference type="ARBA" id="ARBA00022794"/>
    </source>
</evidence>
<proteinExistence type="inferred from homology"/>
<evidence type="ECO:0000256" key="6">
    <source>
        <dbReference type="ARBA" id="ARBA00038411"/>
    </source>
</evidence>
<evidence type="ECO:0000256" key="5">
    <source>
        <dbReference type="ARBA" id="ARBA00023273"/>
    </source>
</evidence>
<keyword evidence="3" id="KW-0970">Cilium biogenesis/degradation</keyword>
<reference evidence="8 9" key="1">
    <citation type="submission" date="2024-03" db="EMBL/GenBank/DDBJ databases">
        <title>Adaptation during the transition from Ophiocordyceps entomopathogen to insect associate is accompanied by gene loss and intensified selection.</title>
        <authorList>
            <person name="Ward C.M."/>
            <person name="Onetto C.A."/>
            <person name="Borneman A.R."/>
        </authorList>
    </citation>
    <scope>NUCLEOTIDE SEQUENCE [LARGE SCALE GENOMIC DNA]</scope>
    <source>
        <strain evidence="8">AWRI1</strain>
        <tissue evidence="8">Single Adult Female</tissue>
    </source>
</reference>
<sequence length="200" mass="22616">MALPTPQSGFLISVVGQIEKAEFAEFDNIYCKYCFVCGPDWERLSGYEEGLSQVSRKSQDDRQIFVLNFPFEVCFKSTNPYGWPRIVLSIYGIDSFGNSVIRGYGMYHLPVTSGKCTKVMSTFVPASSSMLQQMTSWFTGRRPEYLDSRVLAFGDGREVTRVASQGKVWITFNVMIKDMRKYGFDNVQRENAASTSSQSS</sequence>
<evidence type="ECO:0000313" key="8">
    <source>
        <dbReference type="EMBL" id="KAK7583959.1"/>
    </source>
</evidence>
<gene>
    <name evidence="8" type="ORF">V9T40_004922</name>
</gene>
<keyword evidence="5" id="KW-0966">Cell projection</keyword>
<dbReference type="GO" id="GO:0060271">
    <property type="term" value="P:cilium assembly"/>
    <property type="evidence" value="ECO:0007669"/>
    <property type="project" value="TreeGrafter"/>
</dbReference>
<comment type="subcellular location">
    <subcellularLocation>
        <location evidence="1">Cytoplasm</location>
        <location evidence="1">Cytoskeleton</location>
        <location evidence="1">Cilium basal body</location>
    </subcellularLocation>
</comment>
<dbReference type="EMBL" id="JBBCAQ010000032">
    <property type="protein sequence ID" value="KAK7583959.1"/>
    <property type="molecule type" value="Genomic_DNA"/>
</dbReference>
<dbReference type="Proteomes" id="UP001367676">
    <property type="component" value="Unassembled WGS sequence"/>
</dbReference>
<evidence type="ECO:0000256" key="4">
    <source>
        <dbReference type="ARBA" id="ARBA00023212"/>
    </source>
</evidence>
<protein>
    <recommendedName>
        <fullName evidence="7">B9 domain-containing protein 1</fullName>
    </recommendedName>
</protein>
<dbReference type="AlphaFoldDB" id="A0AAN9TEZ4"/>
<dbReference type="GO" id="GO:0036038">
    <property type="term" value="C:MKS complex"/>
    <property type="evidence" value="ECO:0007669"/>
    <property type="project" value="TreeGrafter"/>
</dbReference>
<accession>A0AAN9TEZ4</accession>
<dbReference type="Pfam" id="PF07162">
    <property type="entry name" value="B9-C2"/>
    <property type="match status" value="1"/>
</dbReference>
<name>A0AAN9TEZ4_9HEMI</name>
<keyword evidence="9" id="KW-1185">Reference proteome</keyword>
<keyword evidence="4" id="KW-0206">Cytoskeleton</keyword>